<evidence type="ECO:0000313" key="4">
    <source>
        <dbReference type="Proteomes" id="UP000028875"/>
    </source>
</evidence>
<dbReference type="AlphaFoldDB" id="A0A024QGA6"/>
<evidence type="ECO:0000256" key="2">
    <source>
        <dbReference type="ARBA" id="ARBA00023315"/>
    </source>
</evidence>
<organism evidence="3 4">
    <name type="scientific">Virgibacillus massiliensis</name>
    <dbReference type="NCBI Taxonomy" id="1462526"/>
    <lineage>
        <taxon>Bacteria</taxon>
        <taxon>Bacillati</taxon>
        <taxon>Bacillota</taxon>
        <taxon>Bacilli</taxon>
        <taxon>Bacillales</taxon>
        <taxon>Bacillaceae</taxon>
        <taxon>Virgibacillus</taxon>
    </lineage>
</organism>
<evidence type="ECO:0000313" key="3">
    <source>
        <dbReference type="EMBL" id="CDQ41519.1"/>
    </source>
</evidence>
<dbReference type="RefSeq" id="WP_038246272.1">
    <property type="nucleotide sequence ID" value="NZ_BNER01000005.1"/>
</dbReference>
<protein>
    <recommendedName>
        <fullName evidence="5">GNAT family acetyltransferase</fullName>
    </recommendedName>
</protein>
<comment type="caution">
    <text evidence="3">The sequence shown here is derived from an EMBL/GenBank/DDBJ whole genome shotgun (WGS) entry which is preliminary data.</text>
</comment>
<dbReference type="PANTHER" id="PTHR36449:SF1">
    <property type="entry name" value="ACETYLTRANSFERASE"/>
    <property type="match status" value="1"/>
</dbReference>
<reference evidence="3 4" key="1">
    <citation type="submission" date="2014-03" db="EMBL/GenBank/DDBJ databases">
        <authorList>
            <person name="Urmite Genomes U."/>
        </authorList>
    </citation>
    <scope>NUCLEOTIDE SEQUENCE [LARGE SCALE GENOMIC DNA]</scope>
    <source>
        <strain evidence="3 4">Vm-5</strain>
    </source>
</reference>
<accession>A0A024QGA6</accession>
<evidence type="ECO:0008006" key="5">
    <source>
        <dbReference type="Google" id="ProtNLM"/>
    </source>
</evidence>
<dbReference type="EMBL" id="CCDP010000003">
    <property type="protein sequence ID" value="CDQ41519.1"/>
    <property type="molecule type" value="Genomic_DNA"/>
</dbReference>
<keyword evidence="2" id="KW-0012">Acyltransferase</keyword>
<dbReference type="STRING" id="1462526.BN990_03892"/>
<gene>
    <name evidence="3" type="ORF">BN990_03892</name>
</gene>
<dbReference type="OrthoDB" id="1695776at2"/>
<dbReference type="GO" id="GO:0016746">
    <property type="term" value="F:acyltransferase activity"/>
    <property type="evidence" value="ECO:0007669"/>
    <property type="project" value="UniProtKB-KW"/>
</dbReference>
<sequence length="206" mass="23632">MALDVITLDDLLNKSGYEEEDIKKLLFSFETISLKYSPGSDDVQYFLHNKAIEFEKIGLARTTLIMSTYKDQSFLAGYFSISQKPLVINKKNFGKLSGSLKKRLMGVGHRTDQDNYQIPSFLIGQLGKNYSEVSRKAKCINGNDLLQLAYQKIKEAHKLVGGRIVYLECEDFGKIKDFYLNNGFREIDQFRAENELCIFIKDIKNL</sequence>
<dbReference type="Gene3D" id="3.40.630.30">
    <property type="match status" value="1"/>
</dbReference>
<name>A0A024QGA6_9BACI</name>
<reference evidence="4" key="2">
    <citation type="submission" date="2014-05" db="EMBL/GenBank/DDBJ databases">
        <title>Draft genome sequence of Virgibacillus massiliensis Vm-5.</title>
        <authorList>
            <person name="Khelaifia S."/>
            <person name="Croce O."/>
            <person name="Lagier J.C."/>
            <person name="Raoult D."/>
        </authorList>
    </citation>
    <scope>NUCLEOTIDE SEQUENCE [LARGE SCALE GENOMIC DNA]</scope>
    <source>
        <strain evidence="4">Vm-5</strain>
    </source>
</reference>
<keyword evidence="1" id="KW-0808">Transferase</keyword>
<dbReference type="eggNOG" id="COG0456">
    <property type="taxonomic scope" value="Bacteria"/>
</dbReference>
<dbReference type="Proteomes" id="UP000028875">
    <property type="component" value="Unassembled WGS sequence"/>
</dbReference>
<proteinExistence type="predicted"/>
<keyword evidence="4" id="KW-1185">Reference proteome</keyword>
<dbReference type="PANTHER" id="PTHR36449">
    <property type="entry name" value="ACETYLTRANSFERASE-RELATED"/>
    <property type="match status" value="1"/>
</dbReference>
<evidence type="ECO:0000256" key="1">
    <source>
        <dbReference type="ARBA" id="ARBA00022679"/>
    </source>
</evidence>